<proteinExistence type="inferred from homology"/>
<evidence type="ECO:0000256" key="3">
    <source>
        <dbReference type="ARBA" id="ARBA00010617"/>
    </source>
</evidence>
<comment type="pathway">
    <text evidence="2">Secondary metabolite biosynthesis.</text>
</comment>
<accession>A0A0C9WKG8</accession>
<dbReference type="InterPro" id="IPR001128">
    <property type="entry name" value="Cyt_P450"/>
</dbReference>
<evidence type="ECO:0000256" key="10">
    <source>
        <dbReference type="RuleBase" id="RU000461"/>
    </source>
</evidence>
<feature type="signal peptide" evidence="11">
    <location>
        <begin position="1"/>
        <end position="27"/>
    </location>
</feature>
<dbReference type="PANTHER" id="PTHR46300:SF7">
    <property type="entry name" value="P450, PUTATIVE (EUROFUNG)-RELATED"/>
    <property type="match status" value="1"/>
</dbReference>
<dbReference type="CDD" id="cd11065">
    <property type="entry name" value="CYP64-like"/>
    <property type="match status" value="1"/>
</dbReference>
<evidence type="ECO:0000256" key="2">
    <source>
        <dbReference type="ARBA" id="ARBA00005179"/>
    </source>
</evidence>
<dbReference type="Proteomes" id="UP000054477">
    <property type="component" value="Unassembled WGS sequence"/>
</dbReference>
<protein>
    <submittedName>
        <fullName evidence="12">Unplaced genomic scaffold K443scaffold_189, whole genome shotgun sequence</fullName>
    </submittedName>
</protein>
<dbReference type="GO" id="GO:0005506">
    <property type="term" value="F:iron ion binding"/>
    <property type="evidence" value="ECO:0007669"/>
    <property type="project" value="InterPro"/>
</dbReference>
<dbReference type="InterPro" id="IPR036396">
    <property type="entry name" value="Cyt_P450_sf"/>
</dbReference>
<dbReference type="PANTHER" id="PTHR46300">
    <property type="entry name" value="P450, PUTATIVE (EUROFUNG)-RELATED-RELATED"/>
    <property type="match status" value="1"/>
</dbReference>
<feature type="chain" id="PRO_5002205411" evidence="11">
    <location>
        <begin position="28"/>
        <end position="536"/>
    </location>
</feature>
<evidence type="ECO:0000313" key="12">
    <source>
        <dbReference type="EMBL" id="KIJ96349.1"/>
    </source>
</evidence>
<name>A0A0C9WKG8_9AGAR</name>
<keyword evidence="5 9" id="KW-0479">Metal-binding</keyword>
<keyword evidence="6 10" id="KW-0560">Oxidoreductase</keyword>
<keyword evidence="8 10" id="KW-0503">Monooxygenase</keyword>
<evidence type="ECO:0000256" key="1">
    <source>
        <dbReference type="ARBA" id="ARBA00001971"/>
    </source>
</evidence>
<dbReference type="InterPro" id="IPR050364">
    <property type="entry name" value="Cytochrome_P450_fung"/>
</dbReference>
<evidence type="ECO:0000256" key="8">
    <source>
        <dbReference type="ARBA" id="ARBA00023033"/>
    </source>
</evidence>
<feature type="binding site" description="axial binding residue" evidence="9">
    <location>
        <position position="463"/>
    </location>
    <ligand>
        <name>heme</name>
        <dbReference type="ChEBI" id="CHEBI:30413"/>
    </ligand>
    <ligandPart>
        <name>Fe</name>
        <dbReference type="ChEBI" id="CHEBI:18248"/>
    </ligandPart>
</feature>
<dbReference type="InterPro" id="IPR002401">
    <property type="entry name" value="Cyt_P450_E_grp-I"/>
</dbReference>
<reference evidence="13" key="2">
    <citation type="submission" date="2015-01" db="EMBL/GenBank/DDBJ databases">
        <title>Evolutionary Origins and Diversification of the Mycorrhizal Mutualists.</title>
        <authorList>
            <consortium name="DOE Joint Genome Institute"/>
            <consortium name="Mycorrhizal Genomics Consortium"/>
            <person name="Kohler A."/>
            <person name="Kuo A."/>
            <person name="Nagy L.G."/>
            <person name="Floudas D."/>
            <person name="Copeland A."/>
            <person name="Barry K.W."/>
            <person name="Cichocki N."/>
            <person name="Veneault-Fourrey C."/>
            <person name="LaButti K."/>
            <person name="Lindquist E.A."/>
            <person name="Lipzen A."/>
            <person name="Lundell T."/>
            <person name="Morin E."/>
            <person name="Murat C."/>
            <person name="Riley R."/>
            <person name="Ohm R."/>
            <person name="Sun H."/>
            <person name="Tunlid A."/>
            <person name="Henrissat B."/>
            <person name="Grigoriev I.V."/>
            <person name="Hibbett D.S."/>
            <person name="Martin F."/>
        </authorList>
    </citation>
    <scope>NUCLEOTIDE SEQUENCE [LARGE SCALE GENOMIC DNA]</scope>
    <source>
        <strain evidence="13">LaAM-08-1</strain>
    </source>
</reference>
<comment type="cofactor">
    <cofactor evidence="1 9">
        <name>heme</name>
        <dbReference type="ChEBI" id="CHEBI:30413"/>
    </cofactor>
</comment>
<comment type="similarity">
    <text evidence="3 10">Belongs to the cytochrome P450 family.</text>
</comment>
<keyword evidence="11" id="KW-0732">Signal</keyword>
<dbReference type="PRINTS" id="PR00463">
    <property type="entry name" value="EP450I"/>
</dbReference>
<dbReference type="PROSITE" id="PS00086">
    <property type="entry name" value="CYTOCHROME_P450"/>
    <property type="match status" value="1"/>
</dbReference>
<evidence type="ECO:0000256" key="7">
    <source>
        <dbReference type="ARBA" id="ARBA00023004"/>
    </source>
</evidence>
<dbReference type="OrthoDB" id="2789670at2759"/>
<dbReference type="HOGENOM" id="CLU_001570_2_3_1"/>
<dbReference type="EMBL" id="KN838724">
    <property type="protein sequence ID" value="KIJ96349.1"/>
    <property type="molecule type" value="Genomic_DNA"/>
</dbReference>
<keyword evidence="7 9" id="KW-0408">Iron</keyword>
<evidence type="ECO:0000256" key="6">
    <source>
        <dbReference type="ARBA" id="ARBA00023002"/>
    </source>
</evidence>
<evidence type="ECO:0000256" key="11">
    <source>
        <dbReference type="SAM" id="SignalP"/>
    </source>
</evidence>
<dbReference type="STRING" id="1095629.A0A0C9WKG8"/>
<keyword evidence="13" id="KW-1185">Reference proteome</keyword>
<dbReference type="Pfam" id="PF00067">
    <property type="entry name" value="p450"/>
    <property type="match status" value="2"/>
</dbReference>
<evidence type="ECO:0000256" key="9">
    <source>
        <dbReference type="PIRSR" id="PIRSR602401-1"/>
    </source>
</evidence>
<dbReference type="AlphaFoldDB" id="A0A0C9WKG8"/>
<reference evidence="12 13" key="1">
    <citation type="submission" date="2014-04" db="EMBL/GenBank/DDBJ databases">
        <authorList>
            <consortium name="DOE Joint Genome Institute"/>
            <person name="Kuo A."/>
            <person name="Kohler A."/>
            <person name="Nagy L.G."/>
            <person name="Floudas D."/>
            <person name="Copeland A."/>
            <person name="Barry K.W."/>
            <person name="Cichocki N."/>
            <person name="Veneault-Fourrey C."/>
            <person name="LaButti K."/>
            <person name="Lindquist E.A."/>
            <person name="Lipzen A."/>
            <person name="Lundell T."/>
            <person name="Morin E."/>
            <person name="Murat C."/>
            <person name="Sun H."/>
            <person name="Tunlid A."/>
            <person name="Henrissat B."/>
            <person name="Grigoriev I.V."/>
            <person name="Hibbett D.S."/>
            <person name="Martin F."/>
            <person name="Nordberg H.P."/>
            <person name="Cantor M.N."/>
            <person name="Hua S.X."/>
        </authorList>
    </citation>
    <scope>NUCLEOTIDE SEQUENCE [LARGE SCALE GENOMIC DNA]</scope>
    <source>
        <strain evidence="12 13">LaAM-08-1</strain>
    </source>
</reference>
<dbReference type="GO" id="GO:0016705">
    <property type="term" value="F:oxidoreductase activity, acting on paired donors, with incorporation or reduction of molecular oxygen"/>
    <property type="evidence" value="ECO:0007669"/>
    <property type="project" value="InterPro"/>
</dbReference>
<dbReference type="GO" id="GO:0020037">
    <property type="term" value="F:heme binding"/>
    <property type="evidence" value="ECO:0007669"/>
    <property type="project" value="InterPro"/>
</dbReference>
<dbReference type="InterPro" id="IPR017972">
    <property type="entry name" value="Cyt_P450_CS"/>
</dbReference>
<dbReference type="Gene3D" id="1.10.630.10">
    <property type="entry name" value="Cytochrome P450"/>
    <property type="match status" value="1"/>
</dbReference>
<dbReference type="SUPFAM" id="SSF48264">
    <property type="entry name" value="Cytochrome P450"/>
    <property type="match status" value="1"/>
</dbReference>
<evidence type="ECO:0000256" key="5">
    <source>
        <dbReference type="ARBA" id="ARBA00022723"/>
    </source>
</evidence>
<keyword evidence="4 9" id="KW-0349">Heme</keyword>
<dbReference type="GO" id="GO:0004497">
    <property type="term" value="F:monooxygenase activity"/>
    <property type="evidence" value="ECO:0007669"/>
    <property type="project" value="UniProtKB-KW"/>
</dbReference>
<evidence type="ECO:0000256" key="4">
    <source>
        <dbReference type="ARBA" id="ARBA00022617"/>
    </source>
</evidence>
<sequence length="536" mass="60741">MLSPSFKQLLAFFPFLFLFSIVRRRNAQKNANPHGLPYPPGPKPLPVLGNLFDLARENESQAYLRLAHKYGDLVFLTVLGKNVLFVNSFKTANDLFEKRSSNYSDRAESQMVNLMGWDWSFGHMRYGDRWRSHRRMFHQYFQQSVAHTHWPVQRREVHTLLRRLLDSPQNLINHLRYNAAAVIMGVVYGITVAPENDRYITIAEKALEGMSKAANPGEFLVDIIPILRYIPEWVPGAGFQRKAREWREAVIEMRDAPYAVVQTALKEGKATPSFVTKMISELETQQNSEIQLEILKGCAGLAYAAGAESTVSMLSSFILAIVTHPEVQVKGQREIDGVVGRERLPDFSDRPFLPYITAIVKGVLRHVLFNYLSLPAYAFPRWNPVAPLGLPHMVTQDDEYNGYFIPAGTVVVGNTWAILHDPETFPEPTRFNPDRFMDTDLDGQQFSPMDPLSSAFGYGRRICPGRYMAEAQVWLSVACMLSAFHISPGVERMGMPIKTTPAFSSGLICHPLPFDFSITPRGDYVKTLLEESKLEH</sequence>
<evidence type="ECO:0000313" key="13">
    <source>
        <dbReference type="Proteomes" id="UP000054477"/>
    </source>
</evidence>
<organism evidence="12 13">
    <name type="scientific">Laccaria amethystina LaAM-08-1</name>
    <dbReference type="NCBI Taxonomy" id="1095629"/>
    <lineage>
        <taxon>Eukaryota</taxon>
        <taxon>Fungi</taxon>
        <taxon>Dikarya</taxon>
        <taxon>Basidiomycota</taxon>
        <taxon>Agaricomycotina</taxon>
        <taxon>Agaricomycetes</taxon>
        <taxon>Agaricomycetidae</taxon>
        <taxon>Agaricales</taxon>
        <taxon>Agaricineae</taxon>
        <taxon>Hydnangiaceae</taxon>
        <taxon>Laccaria</taxon>
    </lineage>
</organism>
<gene>
    <name evidence="12" type="ORF">K443DRAFT_10687</name>
</gene>